<accession>Q12NX1</accession>
<comment type="subcellular location">
    <subcellularLocation>
        <location evidence="1 8">Cytoplasm</location>
    </subcellularLocation>
</comment>
<dbReference type="Pfam" id="PF09179">
    <property type="entry name" value="TilS"/>
    <property type="match status" value="1"/>
</dbReference>
<keyword evidence="5 8" id="KW-0547">Nucleotide-binding</keyword>
<dbReference type="GO" id="GO:0005524">
    <property type="term" value="F:ATP binding"/>
    <property type="evidence" value="ECO:0007669"/>
    <property type="project" value="UniProtKB-UniRule"/>
</dbReference>
<dbReference type="InterPro" id="IPR011063">
    <property type="entry name" value="TilS/TtcA_N"/>
</dbReference>
<dbReference type="AlphaFoldDB" id="Q12NX1"/>
<comment type="catalytic activity">
    <reaction evidence="7 8">
        <text>cytidine(34) in tRNA(Ile2) + L-lysine + ATP = lysidine(34) in tRNA(Ile2) + AMP + diphosphate + H(+)</text>
        <dbReference type="Rhea" id="RHEA:43744"/>
        <dbReference type="Rhea" id="RHEA-COMP:10625"/>
        <dbReference type="Rhea" id="RHEA-COMP:10670"/>
        <dbReference type="ChEBI" id="CHEBI:15378"/>
        <dbReference type="ChEBI" id="CHEBI:30616"/>
        <dbReference type="ChEBI" id="CHEBI:32551"/>
        <dbReference type="ChEBI" id="CHEBI:33019"/>
        <dbReference type="ChEBI" id="CHEBI:82748"/>
        <dbReference type="ChEBI" id="CHEBI:83665"/>
        <dbReference type="ChEBI" id="CHEBI:456215"/>
        <dbReference type="EC" id="6.3.4.19"/>
    </reaction>
</comment>
<evidence type="ECO:0000256" key="1">
    <source>
        <dbReference type="ARBA" id="ARBA00004496"/>
    </source>
</evidence>
<dbReference type="InterPro" id="IPR012094">
    <property type="entry name" value="tRNA_Ile_lys_synt"/>
</dbReference>
<dbReference type="SMART" id="SM00977">
    <property type="entry name" value="TilS_C"/>
    <property type="match status" value="1"/>
</dbReference>
<dbReference type="InterPro" id="IPR012795">
    <property type="entry name" value="tRNA_Ile_lys_synt_N"/>
</dbReference>
<evidence type="ECO:0000256" key="6">
    <source>
        <dbReference type="ARBA" id="ARBA00022840"/>
    </source>
</evidence>
<dbReference type="InterPro" id="IPR012796">
    <property type="entry name" value="Lysidine-tRNA-synth_C"/>
</dbReference>
<dbReference type="Pfam" id="PF11734">
    <property type="entry name" value="TilS_C"/>
    <property type="match status" value="1"/>
</dbReference>
<evidence type="ECO:0000256" key="2">
    <source>
        <dbReference type="ARBA" id="ARBA00022490"/>
    </source>
</evidence>
<dbReference type="OrthoDB" id="9807403at2"/>
<evidence type="ECO:0000313" key="11">
    <source>
        <dbReference type="Proteomes" id="UP000001982"/>
    </source>
</evidence>
<dbReference type="GO" id="GO:0032267">
    <property type="term" value="F:tRNA(Ile)-lysidine synthase activity"/>
    <property type="evidence" value="ECO:0007669"/>
    <property type="project" value="UniProtKB-EC"/>
</dbReference>
<dbReference type="Pfam" id="PF01171">
    <property type="entry name" value="ATP_bind_3"/>
    <property type="match status" value="1"/>
</dbReference>
<keyword evidence="6 8" id="KW-0067">ATP-binding</keyword>
<dbReference type="eggNOG" id="COG0037">
    <property type="taxonomic scope" value="Bacteria"/>
</dbReference>
<dbReference type="CDD" id="cd01992">
    <property type="entry name" value="TilS_N"/>
    <property type="match status" value="1"/>
</dbReference>
<dbReference type="NCBIfam" id="TIGR02432">
    <property type="entry name" value="lysidine_TilS_N"/>
    <property type="match status" value="1"/>
</dbReference>
<gene>
    <name evidence="8" type="primary">tilS</name>
    <name evidence="10" type="ordered locus">Sden_1570</name>
</gene>
<proteinExistence type="inferred from homology"/>
<evidence type="ECO:0000256" key="8">
    <source>
        <dbReference type="HAMAP-Rule" id="MF_01161"/>
    </source>
</evidence>
<dbReference type="SUPFAM" id="SSF56037">
    <property type="entry name" value="PheT/TilS domain"/>
    <property type="match status" value="1"/>
</dbReference>
<evidence type="ECO:0000313" key="10">
    <source>
        <dbReference type="EMBL" id="ABE54855.1"/>
    </source>
</evidence>
<dbReference type="Gene3D" id="3.40.50.620">
    <property type="entry name" value="HUPs"/>
    <property type="match status" value="1"/>
</dbReference>
<keyword evidence="2 8" id="KW-0963">Cytoplasm</keyword>
<dbReference type="SUPFAM" id="SSF52402">
    <property type="entry name" value="Adenine nucleotide alpha hydrolases-like"/>
    <property type="match status" value="1"/>
</dbReference>
<dbReference type="KEGG" id="sdn:Sden_1570"/>
<dbReference type="SUPFAM" id="SSF82829">
    <property type="entry name" value="MesJ substrate recognition domain-like"/>
    <property type="match status" value="1"/>
</dbReference>
<dbReference type="NCBIfam" id="TIGR02433">
    <property type="entry name" value="lysidine_TilS_C"/>
    <property type="match status" value="1"/>
</dbReference>
<evidence type="ECO:0000256" key="5">
    <source>
        <dbReference type="ARBA" id="ARBA00022741"/>
    </source>
</evidence>
<dbReference type="PANTHER" id="PTHR43033:SF1">
    <property type="entry name" value="TRNA(ILE)-LYSIDINE SYNTHASE-RELATED"/>
    <property type="match status" value="1"/>
</dbReference>
<dbReference type="STRING" id="318161.Sden_1570"/>
<comment type="function">
    <text evidence="8">Ligates lysine onto the cytidine present at position 34 of the AUA codon-specific tRNA(Ile) that contains the anticodon CAU, in an ATP-dependent manner. Cytidine is converted to lysidine, thus changing the amino acid specificity of the tRNA from methionine to isoleucine.</text>
</comment>
<evidence type="ECO:0000256" key="4">
    <source>
        <dbReference type="ARBA" id="ARBA00022694"/>
    </source>
</evidence>
<organism evidence="10 11">
    <name type="scientific">Shewanella denitrificans (strain OS217 / ATCC BAA-1090 / DSM 15013)</name>
    <dbReference type="NCBI Taxonomy" id="318161"/>
    <lineage>
        <taxon>Bacteria</taxon>
        <taxon>Pseudomonadati</taxon>
        <taxon>Pseudomonadota</taxon>
        <taxon>Gammaproteobacteria</taxon>
        <taxon>Alteromonadales</taxon>
        <taxon>Shewanellaceae</taxon>
        <taxon>Shewanella</taxon>
    </lineage>
</organism>
<feature type="domain" description="Lysidine-tRNA(Ile) synthetase C-terminal" evidence="9">
    <location>
        <begin position="398"/>
        <end position="470"/>
    </location>
</feature>
<dbReference type="HOGENOM" id="CLU_018869_2_0_6"/>
<sequence>MNNTDICANIARLALPLLTHCASKPAAKLVLAYSGGVDSEVLAAGLSLFSQFHPEIDCRLLHVHHGLSAHADSWTEHCRKRAAFYGLPLIVEKVSVQKGKRESLEAKARAARYHAIAQHLHQNDILLTAHHEDDQLETLLLALKRGQGPKGLAAMGECQRKDHYWLLRPLLSVSRQQIEALAASEALVHIEDDSNQDDSFDRNFLRLEIIPALKRRWPSYAQTASRSARLCAEQQAAIEEEAASRLQPYLDETTPLEGTGFSLADFSSESLIWQKLLFRSYLSSLGLAAPSSSQLDQIIQQQLLAKEDAKLSVDCEQYQVKRFAGKAFAVARATASTDAEKACLLQQLLAVINGDKTCVNIPKSFFFSQNKTQVAPKWTLSISATGIRLALPRDLASVSIKYGAPSSVKCQPHFRPKGRELKKLWQELQIPPWRRAQVPLIYYGEHLVAAVGFWVDKAYLAKGDDLGVQVALEALR</sequence>
<dbReference type="GO" id="GO:0005737">
    <property type="term" value="C:cytoplasm"/>
    <property type="evidence" value="ECO:0007669"/>
    <property type="project" value="UniProtKB-SubCell"/>
</dbReference>
<dbReference type="Proteomes" id="UP000001982">
    <property type="component" value="Chromosome"/>
</dbReference>
<keyword evidence="4 8" id="KW-0819">tRNA processing</keyword>
<feature type="binding site" evidence="8">
    <location>
        <begin position="34"/>
        <end position="39"/>
    </location>
    <ligand>
        <name>ATP</name>
        <dbReference type="ChEBI" id="CHEBI:30616"/>
    </ligand>
</feature>
<dbReference type="RefSeq" id="WP_011496013.1">
    <property type="nucleotide sequence ID" value="NC_007954.1"/>
</dbReference>
<dbReference type="EMBL" id="CP000302">
    <property type="protein sequence ID" value="ABE54855.1"/>
    <property type="molecule type" value="Genomic_DNA"/>
</dbReference>
<dbReference type="PANTHER" id="PTHR43033">
    <property type="entry name" value="TRNA(ILE)-LYSIDINE SYNTHASE-RELATED"/>
    <property type="match status" value="1"/>
</dbReference>
<reference evidence="10 11" key="1">
    <citation type="submission" date="2006-03" db="EMBL/GenBank/DDBJ databases">
        <title>Complete sequence of Shewanella denitrificans OS217.</title>
        <authorList>
            <consortium name="US DOE Joint Genome Institute"/>
            <person name="Copeland A."/>
            <person name="Lucas S."/>
            <person name="Lapidus A."/>
            <person name="Barry K."/>
            <person name="Detter J.C."/>
            <person name="Glavina del Rio T."/>
            <person name="Hammon N."/>
            <person name="Israni S."/>
            <person name="Dalin E."/>
            <person name="Tice H."/>
            <person name="Pitluck S."/>
            <person name="Brettin T."/>
            <person name="Bruce D."/>
            <person name="Han C."/>
            <person name="Tapia R."/>
            <person name="Gilna P."/>
            <person name="Kiss H."/>
            <person name="Schmutz J."/>
            <person name="Larimer F."/>
            <person name="Land M."/>
            <person name="Hauser L."/>
            <person name="Kyrpides N."/>
            <person name="Lykidis A."/>
            <person name="Richardson P."/>
        </authorList>
    </citation>
    <scope>NUCLEOTIDE SEQUENCE [LARGE SCALE GENOMIC DNA]</scope>
    <source>
        <strain evidence="11">OS217 / ATCC BAA-1090 / DSM 15013</strain>
    </source>
</reference>
<comment type="similarity">
    <text evidence="8">Belongs to the tRNA(Ile)-lysidine synthase family.</text>
</comment>
<dbReference type="Gene3D" id="1.20.59.20">
    <property type="match status" value="1"/>
</dbReference>
<dbReference type="GO" id="GO:0006400">
    <property type="term" value="P:tRNA modification"/>
    <property type="evidence" value="ECO:0007669"/>
    <property type="project" value="UniProtKB-UniRule"/>
</dbReference>
<evidence type="ECO:0000256" key="3">
    <source>
        <dbReference type="ARBA" id="ARBA00022598"/>
    </source>
</evidence>
<keyword evidence="11" id="KW-1185">Reference proteome</keyword>
<evidence type="ECO:0000259" key="9">
    <source>
        <dbReference type="SMART" id="SM00977"/>
    </source>
</evidence>
<dbReference type="EC" id="6.3.4.19" evidence="8"/>
<dbReference type="HAMAP" id="MF_01161">
    <property type="entry name" value="tRNA_Ile_lys_synt"/>
    <property type="match status" value="1"/>
</dbReference>
<dbReference type="InterPro" id="IPR015262">
    <property type="entry name" value="tRNA_Ile_lys_synt_subst-bd"/>
</dbReference>
<keyword evidence="3 8" id="KW-0436">Ligase</keyword>
<comment type="domain">
    <text evidence="8">The N-terminal region contains the highly conserved SGGXDS motif, predicted to be a P-loop motif involved in ATP binding.</text>
</comment>
<name>Q12NX1_SHEDO</name>
<evidence type="ECO:0000256" key="7">
    <source>
        <dbReference type="ARBA" id="ARBA00048539"/>
    </source>
</evidence>
<protein>
    <recommendedName>
        <fullName evidence="8">tRNA(Ile)-lysidine synthase</fullName>
        <ecNumber evidence="8">6.3.4.19</ecNumber>
    </recommendedName>
    <alternativeName>
        <fullName evidence="8">tRNA(Ile)-2-lysyl-cytidine synthase</fullName>
    </alternativeName>
    <alternativeName>
        <fullName evidence="8">tRNA(Ile)-lysidine synthetase</fullName>
    </alternativeName>
</protein>
<dbReference type="InterPro" id="IPR014729">
    <property type="entry name" value="Rossmann-like_a/b/a_fold"/>
</dbReference>